<dbReference type="EC" id="3.1.26.4" evidence="2"/>
<dbReference type="GO" id="GO:0004523">
    <property type="term" value="F:RNA-DNA hybrid ribonuclease activity"/>
    <property type="evidence" value="ECO:0007669"/>
    <property type="project" value="UniProtKB-EC"/>
</dbReference>
<dbReference type="CDD" id="cd01647">
    <property type="entry name" value="RT_LTR"/>
    <property type="match status" value="1"/>
</dbReference>
<dbReference type="InterPro" id="IPR036397">
    <property type="entry name" value="RNaseH_sf"/>
</dbReference>
<evidence type="ECO:0000259" key="5">
    <source>
        <dbReference type="PROSITE" id="PS50994"/>
    </source>
</evidence>
<dbReference type="Pfam" id="PF00078">
    <property type="entry name" value="RVT_1"/>
    <property type="match status" value="1"/>
</dbReference>
<comment type="similarity">
    <text evidence="1">Belongs to the beta type-B retroviral polymerase family. HERV class-II K(HML-2) pol subfamily.</text>
</comment>
<evidence type="ECO:0000256" key="2">
    <source>
        <dbReference type="ARBA" id="ARBA00012180"/>
    </source>
</evidence>
<dbReference type="InterPro" id="IPR043128">
    <property type="entry name" value="Rev_trsase/Diguanyl_cyclase"/>
</dbReference>
<evidence type="ECO:0000259" key="4">
    <source>
        <dbReference type="PROSITE" id="PS50878"/>
    </source>
</evidence>
<keyword evidence="7" id="KW-1185">Reference proteome</keyword>
<dbReference type="Gene3D" id="3.10.10.10">
    <property type="entry name" value="HIV Type 1 Reverse Transcriptase, subunit A, domain 1"/>
    <property type="match status" value="1"/>
</dbReference>
<dbReference type="InterPro" id="IPR001584">
    <property type="entry name" value="Integrase_cat-core"/>
</dbReference>
<reference evidence="6" key="1">
    <citation type="submission" date="2023-06" db="EMBL/GenBank/DDBJ databases">
        <title>Male Hemibagrus guttatus genome.</title>
        <authorList>
            <person name="Bian C."/>
        </authorList>
    </citation>
    <scope>NUCLEOTIDE SEQUENCE</scope>
    <source>
        <strain evidence="6">Male_cb2023</strain>
        <tissue evidence="6">Muscle</tissue>
    </source>
</reference>
<dbReference type="Gene3D" id="3.30.70.270">
    <property type="match status" value="1"/>
</dbReference>
<evidence type="ECO:0000313" key="7">
    <source>
        <dbReference type="Proteomes" id="UP001274896"/>
    </source>
</evidence>
<evidence type="ECO:0000256" key="3">
    <source>
        <dbReference type="SAM" id="MobiDB-lite"/>
    </source>
</evidence>
<dbReference type="PROSITE" id="PS50994">
    <property type="entry name" value="INTEGRASE"/>
    <property type="match status" value="1"/>
</dbReference>
<dbReference type="InterPro" id="IPR012337">
    <property type="entry name" value="RNaseH-like_sf"/>
</dbReference>
<organism evidence="6 7">
    <name type="scientific">Hemibagrus guttatus</name>
    <dbReference type="NCBI Taxonomy" id="175788"/>
    <lineage>
        <taxon>Eukaryota</taxon>
        <taxon>Metazoa</taxon>
        <taxon>Chordata</taxon>
        <taxon>Craniata</taxon>
        <taxon>Vertebrata</taxon>
        <taxon>Euteleostomi</taxon>
        <taxon>Actinopterygii</taxon>
        <taxon>Neopterygii</taxon>
        <taxon>Teleostei</taxon>
        <taxon>Ostariophysi</taxon>
        <taxon>Siluriformes</taxon>
        <taxon>Bagridae</taxon>
        <taxon>Hemibagrus</taxon>
    </lineage>
</organism>
<dbReference type="GO" id="GO:0003676">
    <property type="term" value="F:nucleic acid binding"/>
    <property type="evidence" value="ECO:0007669"/>
    <property type="project" value="InterPro"/>
</dbReference>
<dbReference type="SUPFAM" id="SSF56672">
    <property type="entry name" value="DNA/RNA polymerases"/>
    <property type="match status" value="1"/>
</dbReference>
<feature type="domain" description="Integrase catalytic" evidence="5">
    <location>
        <begin position="442"/>
        <end position="546"/>
    </location>
</feature>
<dbReference type="SUPFAM" id="SSF53098">
    <property type="entry name" value="Ribonuclease H-like"/>
    <property type="match status" value="1"/>
</dbReference>
<feature type="region of interest" description="Disordered" evidence="3">
    <location>
        <begin position="43"/>
        <end position="63"/>
    </location>
</feature>
<proteinExistence type="inferred from homology"/>
<name>A0AAE0PTU4_9TELE</name>
<feature type="domain" description="Reverse transcriptase" evidence="4">
    <location>
        <begin position="123"/>
        <end position="302"/>
    </location>
</feature>
<dbReference type="AlphaFoldDB" id="A0AAE0PTU4"/>
<dbReference type="InterPro" id="IPR050951">
    <property type="entry name" value="Retrovirus_Pol_polyprotein"/>
</dbReference>
<dbReference type="EMBL" id="JAUCMX010000029">
    <property type="protein sequence ID" value="KAK3507083.1"/>
    <property type="molecule type" value="Genomic_DNA"/>
</dbReference>
<evidence type="ECO:0000313" key="6">
    <source>
        <dbReference type="EMBL" id="KAK3507083.1"/>
    </source>
</evidence>
<dbReference type="InterPro" id="IPR000477">
    <property type="entry name" value="RT_dom"/>
</dbReference>
<dbReference type="PROSITE" id="PS50878">
    <property type="entry name" value="RT_POL"/>
    <property type="match status" value="1"/>
</dbReference>
<dbReference type="Proteomes" id="UP001274896">
    <property type="component" value="Unassembled WGS sequence"/>
</dbReference>
<sequence>MPQNTSPPQDPADLHGIIIQQAAMIHMFQDRVETLQSKNQLLQQQTTTTGSAPPAAASASCDSGGSSGAAVNLIDKRVTDLPAHHPWDCAIDLIPNTMPPKSRIYPLSILERRAMEEYIKEALSTGYIRPSTSPAAPGFFFVEKKDGKLRPCIDYRGLNTLTVRYPYLLPLVPAALEQLQGSVIFTKLDLRSAYNLICIKEEDKWKTAFYTISGHFEYMVMAYGLTNAPVVFQSLINEVFKDVLNKYIIAYIDDILIYSSSLMEHICHVHTVLTRRLSNHLYVKAEKSEIHRFSISFLGYVISQQGVEMDQAKVQAVTGWPEPTTINYQHFLGFANFYLTYCPGSKNSKADALSRQFETISSPPVPESILPPTAVLAPVRWNLEAEIQRGHTDEPPPSSCPPGLLYVPSMRRQRVLRWATLAYIELHNCRQLPEGLLEPLPIPRRPWSHLAIDFITDLPNSHGFTTVMVVIDRFSKVCKLIQLQGLPTAMDTASVIFQNVFRNFGLPEDTVSDRRIGVSLTSGYHPQSNGQAEWLNQEIGSNNISR</sequence>
<dbReference type="Gene3D" id="3.30.420.10">
    <property type="entry name" value="Ribonuclease H-like superfamily/Ribonuclease H"/>
    <property type="match status" value="1"/>
</dbReference>
<evidence type="ECO:0000256" key="1">
    <source>
        <dbReference type="ARBA" id="ARBA00010879"/>
    </source>
</evidence>
<gene>
    <name evidence="6" type="ORF">QTP70_004474</name>
</gene>
<dbReference type="GO" id="GO:0015074">
    <property type="term" value="P:DNA integration"/>
    <property type="evidence" value="ECO:0007669"/>
    <property type="project" value="InterPro"/>
</dbReference>
<dbReference type="PANTHER" id="PTHR37984">
    <property type="entry name" value="PROTEIN CBG26694"/>
    <property type="match status" value="1"/>
</dbReference>
<accession>A0AAE0PTU4</accession>
<dbReference type="PANTHER" id="PTHR37984:SF5">
    <property type="entry name" value="PROTEIN NYNRIN-LIKE"/>
    <property type="match status" value="1"/>
</dbReference>
<comment type="caution">
    <text evidence="6">The sequence shown here is derived from an EMBL/GenBank/DDBJ whole genome shotgun (WGS) entry which is preliminary data.</text>
</comment>
<dbReference type="InterPro" id="IPR043502">
    <property type="entry name" value="DNA/RNA_pol_sf"/>
</dbReference>
<protein>
    <recommendedName>
        <fullName evidence="2">ribonuclease H</fullName>
        <ecNumber evidence="2">3.1.26.4</ecNumber>
    </recommendedName>
</protein>